<dbReference type="STRING" id="1122152.GCA_000425905_01007"/>
<evidence type="ECO:0000256" key="1">
    <source>
        <dbReference type="ARBA" id="ARBA00006068"/>
    </source>
</evidence>
<proteinExistence type="inferred from homology"/>
<dbReference type="InterPro" id="IPR004474">
    <property type="entry name" value="LytR_CpsA_psr"/>
</dbReference>
<dbReference type="AlphaFoldDB" id="A0A0R1S499"/>
<sequence length="371" mass="41891">MDHYQPHTREEYQRRNLKKMTRNHIFAANKRQVKPVTLKRVMAFVAMLVVSISLAYGGHLYFALHSAVDSTFQGGGATSQQINQKRPISILILGVDQGIEGRHDRGNSDTMIVATINPEKKTSTLTSIPRDLLADIKGDSGKYFMFRVNSAYQVGGNQAATKTTSALLNIPIDYYMEVNMKALEQMVDAVGGVDVNVPFSFTYNTSFHKGKMHLNGKEALDYARMRHDDPRGDYGRQMRQRQIIMAIVKNAMSLKSLANAKSILKAFSKNVTTNLTFNDMWSIALNYRDAASNMKSDYIHGHDAWIDGASIQVASTKEYQRISDTIRTNLGLSKEKLSNEETRQNRLNKDHIDWTNPNAFTNYQVYDSDSD</sequence>
<comment type="caution">
    <text evidence="4">The sequence shown here is derived from an EMBL/GenBank/DDBJ whole genome shotgun (WGS) entry which is preliminary data.</text>
</comment>
<protein>
    <submittedName>
        <fullName evidence="4">Transcription regulator</fullName>
    </submittedName>
</protein>
<evidence type="ECO:0000313" key="4">
    <source>
        <dbReference type="EMBL" id="KRL63358.1"/>
    </source>
</evidence>
<dbReference type="Gene3D" id="3.40.630.190">
    <property type="entry name" value="LCP protein"/>
    <property type="match status" value="1"/>
</dbReference>
<dbReference type="PANTHER" id="PTHR33392:SF6">
    <property type="entry name" value="POLYISOPRENYL-TEICHOIC ACID--PEPTIDOGLYCAN TEICHOIC ACID TRANSFERASE TAGU"/>
    <property type="match status" value="1"/>
</dbReference>
<evidence type="ECO:0000256" key="2">
    <source>
        <dbReference type="SAM" id="Phobius"/>
    </source>
</evidence>
<feature type="transmembrane region" description="Helical" evidence="2">
    <location>
        <begin position="41"/>
        <end position="64"/>
    </location>
</feature>
<evidence type="ECO:0000313" key="5">
    <source>
        <dbReference type="Proteomes" id="UP000051931"/>
    </source>
</evidence>
<reference evidence="4 5" key="1">
    <citation type="journal article" date="2015" name="Genome Announc.">
        <title>Expanding the biotechnology potential of lactobacilli through comparative genomics of 213 strains and associated genera.</title>
        <authorList>
            <person name="Sun Z."/>
            <person name="Harris H.M."/>
            <person name="McCann A."/>
            <person name="Guo C."/>
            <person name="Argimon S."/>
            <person name="Zhang W."/>
            <person name="Yang X."/>
            <person name="Jeffery I.B."/>
            <person name="Cooney J.C."/>
            <person name="Kagawa T.F."/>
            <person name="Liu W."/>
            <person name="Song Y."/>
            <person name="Salvetti E."/>
            <person name="Wrobel A."/>
            <person name="Rasinkangas P."/>
            <person name="Parkhill J."/>
            <person name="Rea M.C."/>
            <person name="O'Sullivan O."/>
            <person name="Ritari J."/>
            <person name="Douillard F.P."/>
            <person name="Paul Ross R."/>
            <person name="Yang R."/>
            <person name="Briner A.E."/>
            <person name="Felis G.E."/>
            <person name="de Vos W.M."/>
            <person name="Barrangou R."/>
            <person name="Klaenhammer T.R."/>
            <person name="Caufield P.W."/>
            <person name="Cui Y."/>
            <person name="Zhang H."/>
            <person name="O'Toole P.W."/>
        </authorList>
    </citation>
    <scope>NUCLEOTIDE SEQUENCE [LARGE SCALE GENOMIC DNA]</scope>
    <source>
        <strain evidence="4 5">DSM 15354</strain>
    </source>
</reference>
<gene>
    <name evidence="4" type="ORF">FC23_GL000928</name>
</gene>
<dbReference type="RefSeq" id="WP_027824979.1">
    <property type="nucleotide sequence ID" value="NZ_AUEI01000007.1"/>
</dbReference>
<evidence type="ECO:0000259" key="3">
    <source>
        <dbReference type="Pfam" id="PF03816"/>
    </source>
</evidence>
<keyword evidence="5" id="KW-1185">Reference proteome</keyword>
<accession>A0A0R1S499</accession>
<organism evidence="4 5">
    <name type="scientific">Lactobacillus psittaci DSM 15354</name>
    <dbReference type="NCBI Taxonomy" id="1122152"/>
    <lineage>
        <taxon>Bacteria</taxon>
        <taxon>Bacillati</taxon>
        <taxon>Bacillota</taxon>
        <taxon>Bacilli</taxon>
        <taxon>Lactobacillales</taxon>
        <taxon>Lactobacillaceae</taxon>
        <taxon>Lactobacillus</taxon>
    </lineage>
</organism>
<dbReference type="InterPro" id="IPR050922">
    <property type="entry name" value="LytR/CpsA/Psr_CW_biosynth"/>
</dbReference>
<dbReference type="Pfam" id="PF03816">
    <property type="entry name" value="LytR_cpsA_psr"/>
    <property type="match status" value="1"/>
</dbReference>
<dbReference type="Proteomes" id="UP000051931">
    <property type="component" value="Unassembled WGS sequence"/>
</dbReference>
<name>A0A0R1S499_9LACO</name>
<dbReference type="EMBL" id="AZFB01000004">
    <property type="protein sequence ID" value="KRL63358.1"/>
    <property type="molecule type" value="Genomic_DNA"/>
</dbReference>
<comment type="similarity">
    <text evidence="1">Belongs to the LytR/CpsA/Psr (LCP) family.</text>
</comment>
<keyword evidence="2" id="KW-0812">Transmembrane</keyword>
<keyword evidence="2" id="KW-0472">Membrane</keyword>
<keyword evidence="2" id="KW-1133">Transmembrane helix</keyword>
<feature type="domain" description="Cell envelope-related transcriptional attenuator" evidence="3">
    <location>
        <begin position="107"/>
        <end position="251"/>
    </location>
</feature>
<dbReference type="OrthoDB" id="27330at2"/>
<dbReference type="eggNOG" id="COG1316">
    <property type="taxonomic scope" value="Bacteria"/>
</dbReference>
<dbReference type="PANTHER" id="PTHR33392">
    <property type="entry name" value="POLYISOPRENYL-TEICHOIC ACID--PEPTIDOGLYCAN TEICHOIC ACID TRANSFERASE TAGU"/>
    <property type="match status" value="1"/>
</dbReference>
<dbReference type="PATRIC" id="fig|1122152.4.peg.952"/>
<dbReference type="NCBIfam" id="TIGR00350">
    <property type="entry name" value="lytR_cpsA_psr"/>
    <property type="match status" value="1"/>
</dbReference>